<name>A0A1D1V4X6_RAMVA</name>
<dbReference type="AlphaFoldDB" id="A0A1D1V4X6"/>
<comment type="subcellular location">
    <subcellularLocation>
        <location evidence="1">Nucleus</location>
    </subcellularLocation>
</comment>
<dbReference type="Pfam" id="PF13518">
    <property type="entry name" value="HTH_28"/>
    <property type="match status" value="1"/>
</dbReference>
<gene>
    <name evidence="5" type="primary">RvY_08175-1</name>
    <name evidence="5" type="synonym">RvY_08175.1</name>
    <name evidence="5" type="ORF">RvY_08175</name>
</gene>
<dbReference type="InterPro" id="IPR006600">
    <property type="entry name" value="HTH_CenpB_DNA-bd_dom"/>
</dbReference>
<dbReference type="GO" id="GO:0003677">
    <property type="term" value="F:DNA binding"/>
    <property type="evidence" value="ECO:0007669"/>
    <property type="project" value="UniProtKB-KW"/>
</dbReference>
<protein>
    <recommendedName>
        <fullName evidence="4">HTH CENPB-type domain-containing protein</fullName>
    </recommendedName>
</protein>
<evidence type="ECO:0000256" key="3">
    <source>
        <dbReference type="SAM" id="MobiDB-lite"/>
    </source>
</evidence>
<dbReference type="Pfam" id="PF03221">
    <property type="entry name" value="HTH_Tnp_Tc5"/>
    <property type="match status" value="1"/>
</dbReference>
<dbReference type="Proteomes" id="UP000186922">
    <property type="component" value="Unassembled WGS sequence"/>
</dbReference>
<comment type="caution">
    <text evidence="5">The sequence shown here is derived from an EMBL/GenBank/DDBJ whole genome shotgun (WGS) entry which is preliminary data.</text>
</comment>
<dbReference type="EMBL" id="BDGG01000003">
    <property type="protein sequence ID" value="GAU96784.1"/>
    <property type="molecule type" value="Genomic_DNA"/>
</dbReference>
<dbReference type="PROSITE" id="PS51253">
    <property type="entry name" value="HTH_CENPB"/>
    <property type="match status" value="1"/>
</dbReference>
<feature type="compositionally biased region" description="Polar residues" evidence="3">
    <location>
        <begin position="281"/>
        <end position="292"/>
    </location>
</feature>
<evidence type="ECO:0000259" key="4">
    <source>
        <dbReference type="PROSITE" id="PS51253"/>
    </source>
</evidence>
<evidence type="ECO:0000256" key="1">
    <source>
        <dbReference type="ARBA" id="ARBA00004123"/>
    </source>
</evidence>
<feature type="compositionally biased region" description="Low complexity" evidence="3">
    <location>
        <begin position="293"/>
        <end position="303"/>
    </location>
</feature>
<accession>A0A1D1V4X6</accession>
<dbReference type="SUPFAM" id="SSF46689">
    <property type="entry name" value="Homeodomain-like"/>
    <property type="match status" value="2"/>
</dbReference>
<evidence type="ECO:0000313" key="5">
    <source>
        <dbReference type="EMBL" id="GAU96784.1"/>
    </source>
</evidence>
<proteinExistence type="predicted"/>
<dbReference type="OrthoDB" id="5919228at2759"/>
<keyword evidence="6" id="KW-1185">Reference proteome</keyword>
<dbReference type="Gene3D" id="1.10.10.60">
    <property type="entry name" value="Homeodomain-like"/>
    <property type="match status" value="2"/>
</dbReference>
<dbReference type="InterPro" id="IPR009057">
    <property type="entry name" value="Homeodomain-like_sf"/>
</dbReference>
<sequence>MTSLSAKLQNAAASLNHSSGGTMEISKNRKSYTLEFKRQVINFYHAHAGNISLAAKMFGVDRKMVRNWVENEDFFRRQTEDGMQEPMPLVAAAPSQPTKAPPPQRKRLERNFASGSAARYPELERSLAEWWTVQLSHGQNIKAKALKTHALLLFHQLYPNSSDQDFKASTGWLQRFVARMEAGGTSPMGDNQSETNAQQLFSGRSNAFNGGNVNIPSSLDQGDNNAAAMNPLMYWAAQQQGNLGMLFSQNQMQQNAIKEPLKAAPGSKKRTAADLVPIYPKTSSQPSSSNLFQPSPSHQSQSSFDGPASSKRNRTYFETPQTSEENEEPPAVKYVAMSQQDRAVIEQQKQEVERFFQDCRDFLIYLDKIQ</sequence>
<reference evidence="5 6" key="1">
    <citation type="journal article" date="2016" name="Nat. Commun.">
        <title>Extremotolerant tardigrade genome and improved radiotolerance of human cultured cells by tardigrade-unique protein.</title>
        <authorList>
            <person name="Hashimoto T."/>
            <person name="Horikawa D.D."/>
            <person name="Saito Y."/>
            <person name="Kuwahara H."/>
            <person name="Kozuka-Hata H."/>
            <person name="Shin-I T."/>
            <person name="Minakuchi Y."/>
            <person name="Ohishi K."/>
            <person name="Motoyama A."/>
            <person name="Aizu T."/>
            <person name="Enomoto A."/>
            <person name="Kondo K."/>
            <person name="Tanaka S."/>
            <person name="Hara Y."/>
            <person name="Koshikawa S."/>
            <person name="Sagara H."/>
            <person name="Miura T."/>
            <person name="Yokobori S."/>
            <person name="Miyagawa K."/>
            <person name="Suzuki Y."/>
            <person name="Kubo T."/>
            <person name="Oyama M."/>
            <person name="Kohara Y."/>
            <person name="Fujiyama A."/>
            <person name="Arakawa K."/>
            <person name="Katayama T."/>
            <person name="Toyoda A."/>
            <person name="Kunieda T."/>
        </authorList>
    </citation>
    <scope>NUCLEOTIDE SEQUENCE [LARGE SCALE GENOMIC DNA]</scope>
    <source>
        <strain evidence="5 6">YOKOZUNA-1</strain>
    </source>
</reference>
<evidence type="ECO:0000313" key="6">
    <source>
        <dbReference type="Proteomes" id="UP000186922"/>
    </source>
</evidence>
<dbReference type="InterPro" id="IPR055247">
    <property type="entry name" value="InsJ-like_HTH"/>
</dbReference>
<dbReference type="GO" id="GO:0005634">
    <property type="term" value="C:nucleus"/>
    <property type="evidence" value="ECO:0007669"/>
    <property type="project" value="UniProtKB-SubCell"/>
</dbReference>
<feature type="domain" description="HTH CENPB-type" evidence="4">
    <location>
        <begin position="111"/>
        <end position="186"/>
    </location>
</feature>
<feature type="region of interest" description="Disordered" evidence="3">
    <location>
        <begin position="279"/>
        <end position="330"/>
    </location>
</feature>
<organism evidence="5 6">
    <name type="scientific">Ramazzottius varieornatus</name>
    <name type="common">Water bear</name>
    <name type="synonym">Tardigrade</name>
    <dbReference type="NCBI Taxonomy" id="947166"/>
    <lineage>
        <taxon>Eukaryota</taxon>
        <taxon>Metazoa</taxon>
        <taxon>Ecdysozoa</taxon>
        <taxon>Tardigrada</taxon>
        <taxon>Eutardigrada</taxon>
        <taxon>Parachela</taxon>
        <taxon>Hypsibioidea</taxon>
        <taxon>Ramazzottiidae</taxon>
        <taxon>Ramazzottius</taxon>
    </lineage>
</organism>
<keyword evidence="2" id="KW-0238">DNA-binding</keyword>
<evidence type="ECO:0000256" key="2">
    <source>
        <dbReference type="ARBA" id="ARBA00023125"/>
    </source>
</evidence>
<dbReference type="SMART" id="SM00674">
    <property type="entry name" value="CENPB"/>
    <property type="match status" value="1"/>
</dbReference>